<dbReference type="PANTHER" id="PTHR11567:SF135">
    <property type="entry name" value="GLUCOSE-1-PHOSPHATASE"/>
    <property type="match status" value="1"/>
</dbReference>
<keyword evidence="2" id="KW-0732">Signal</keyword>
<sequence length="419" mass="46403">MRKFKYSLLAGLPFCLAISSDVVAATQAYTLEQVMVFSRHGLRAPLSSPSSALGKVTPDQWPQWDTPSSYLTTRGGALESYFGHYFSEWLVDNKLLASDTCPTDKDVYFYANSLQRTIATAQFFSVGAFPGCIVPVHHKEKLGTMDATFNPIITDNSEDFKQRAIASIQERAGDGGLDGLNNRLKTSYQDMMQVINYTQSANCQQDKQCDLTTLPSSVKIVAGEEPGVTGPLKMGTSIADAFILQYYEGSPLSSVAWGKIKTDQQFEKLVAIKEYYNSVVFSAPVVAKEVSAKLVKYLSDVFTDSADKAKFTFLAGHDSNVASLFSALKVKPYQLPNQFETTPIGGKVVFERWKDASGKDLMKIEYVYQSTDQIKGLQELNRQKPPQRTVLELEGCPIDAQGFCSFDKFKTVLQDVLNN</sequence>
<dbReference type="InterPro" id="IPR000560">
    <property type="entry name" value="His_Pase_clade-2"/>
</dbReference>
<comment type="caution">
    <text evidence="3">The sequence shown here is derived from an EMBL/GenBank/DDBJ whole genome shotgun (WGS) entry which is preliminary data.</text>
</comment>
<evidence type="ECO:0000256" key="2">
    <source>
        <dbReference type="SAM" id="SignalP"/>
    </source>
</evidence>
<dbReference type="OrthoDB" id="395886at2"/>
<feature type="chain" id="PRO_5020944531" evidence="2">
    <location>
        <begin position="25"/>
        <end position="419"/>
    </location>
</feature>
<dbReference type="Pfam" id="PF00328">
    <property type="entry name" value="His_Phos_2"/>
    <property type="match status" value="1"/>
</dbReference>
<comment type="similarity">
    <text evidence="1">Belongs to the histidine acid phosphatase family.</text>
</comment>
<evidence type="ECO:0000313" key="3">
    <source>
        <dbReference type="EMBL" id="TCV98148.1"/>
    </source>
</evidence>
<accession>A0A4R3Z1P8</accession>
<proteinExistence type="inferred from homology"/>
<feature type="signal peptide" evidence="2">
    <location>
        <begin position="1"/>
        <end position="24"/>
    </location>
</feature>
<reference evidence="3 4" key="1">
    <citation type="submission" date="2019-03" db="EMBL/GenBank/DDBJ databases">
        <title>Genomic Encyclopedia of Type Strains, Phase IV (KMG-IV): sequencing the most valuable type-strain genomes for metagenomic binning, comparative biology and taxonomic classification.</title>
        <authorList>
            <person name="Goeker M."/>
        </authorList>
    </citation>
    <scope>NUCLEOTIDE SEQUENCE [LARGE SCALE GENOMIC DNA]</scope>
    <source>
        <strain evidence="3 4">DSM 19580</strain>
    </source>
</reference>
<keyword evidence="4" id="KW-1185">Reference proteome</keyword>
<dbReference type="Gene3D" id="3.40.50.1240">
    <property type="entry name" value="Phosphoglycerate mutase-like"/>
    <property type="match status" value="2"/>
</dbReference>
<dbReference type="InterPro" id="IPR033379">
    <property type="entry name" value="Acid_Pase_AS"/>
</dbReference>
<gene>
    <name evidence="3" type="ORF">EDC52_103234</name>
</gene>
<dbReference type="Proteomes" id="UP000295719">
    <property type="component" value="Unassembled WGS sequence"/>
</dbReference>
<dbReference type="SUPFAM" id="SSF53254">
    <property type="entry name" value="Phosphoglycerate mutase-like"/>
    <property type="match status" value="1"/>
</dbReference>
<evidence type="ECO:0000256" key="1">
    <source>
        <dbReference type="ARBA" id="ARBA00005375"/>
    </source>
</evidence>
<dbReference type="InterPro" id="IPR050645">
    <property type="entry name" value="Histidine_acid_phosphatase"/>
</dbReference>
<dbReference type="EMBL" id="SMCR01000003">
    <property type="protein sequence ID" value="TCV98148.1"/>
    <property type="molecule type" value="Genomic_DNA"/>
</dbReference>
<evidence type="ECO:0000313" key="4">
    <source>
        <dbReference type="Proteomes" id="UP000295719"/>
    </source>
</evidence>
<dbReference type="GO" id="GO:0030288">
    <property type="term" value="C:outer membrane-bounded periplasmic space"/>
    <property type="evidence" value="ECO:0007669"/>
    <property type="project" value="TreeGrafter"/>
</dbReference>
<dbReference type="PANTHER" id="PTHR11567">
    <property type="entry name" value="ACID PHOSPHATASE-RELATED"/>
    <property type="match status" value="1"/>
</dbReference>
<dbReference type="PROSITE" id="PS00778">
    <property type="entry name" value="HIS_ACID_PHOSPHAT_2"/>
    <property type="match status" value="1"/>
</dbReference>
<name>A0A4R3Z1P8_9GAMM</name>
<dbReference type="GO" id="GO:0050308">
    <property type="term" value="F:sugar-phosphatase activity"/>
    <property type="evidence" value="ECO:0007669"/>
    <property type="project" value="TreeGrafter"/>
</dbReference>
<dbReference type="RefSeq" id="WP_131864905.1">
    <property type="nucleotide sequence ID" value="NZ_SMCR01000003.1"/>
</dbReference>
<dbReference type="CDD" id="cd07061">
    <property type="entry name" value="HP_HAP_like"/>
    <property type="match status" value="1"/>
</dbReference>
<organism evidence="3 4">
    <name type="scientific">Biostraticola tofi</name>
    <dbReference type="NCBI Taxonomy" id="466109"/>
    <lineage>
        <taxon>Bacteria</taxon>
        <taxon>Pseudomonadati</taxon>
        <taxon>Pseudomonadota</taxon>
        <taxon>Gammaproteobacteria</taxon>
        <taxon>Enterobacterales</taxon>
        <taxon>Bruguierivoracaceae</taxon>
        <taxon>Biostraticola</taxon>
    </lineage>
</organism>
<dbReference type="InterPro" id="IPR029033">
    <property type="entry name" value="His_PPase_superfam"/>
</dbReference>
<dbReference type="NCBIfam" id="NF007553">
    <property type="entry name" value="PRK10173.1"/>
    <property type="match status" value="1"/>
</dbReference>
<dbReference type="AlphaFoldDB" id="A0A4R3Z1P8"/>
<protein>
    <submittedName>
        <fullName evidence="3">Glucose-1-phosphatase</fullName>
    </submittedName>
</protein>